<dbReference type="NCBIfam" id="TIGR01498">
    <property type="entry name" value="folK"/>
    <property type="match status" value="1"/>
</dbReference>
<gene>
    <name evidence="14" type="primary">FolK</name>
    <name evidence="14" type="ORF">GCM10011358_05140</name>
</gene>
<keyword evidence="8" id="KW-0067">ATP-binding</keyword>
<sequence>MVQASGFYLTPFVPAGGGDDVVNAVVLLESALGPQALLARLHEIEAAFDRDRGMRWSSRTLDLDLIAMEDLVLPDRETLVHWIDLPPESQKREAPAGLILPHPRLQDRAFVLVPAAEIAPDWRHPLTGLSIAEMRDALPAEDVAAVRPLPT</sequence>
<keyword evidence="7" id="KW-0418">Kinase</keyword>
<dbReference type="CDD" id="cd00483">
    <property type="entry name" value="HPPK"/>
    <property type="match status" value="1"/>
</dbReference>
<name>A0ABQ1QE50_9RHOB</name>
<dbReference type="EMBL" id="BMGI01000001">
    <property type="protein sequence ID" value="GGD23703.1"/>
    <property type="molecule type" value="Genomic_DNA"/>
</dbReference>
<reference evidence="15" key="1">
    <citation type="journal article" date="2019" name="Int. J. Syst. Evol. Microbiol.">
        <title>The Global Catalogue of Microorganisms (GCM) 10K type strain sequencing project: providing services to taxonomists for standard genome sequencing and annotation.</title>
        <authorList>
            <consortium name="The Broad Institute Genomics Platform"/>
            <consortium name="The Broad Institute Genome Sequencing Center for Infectious Disease"/>
            <person name="Wu L."/>
            <person name="Ma J."/>
        </authorList>
    </citation>
    <scope>NUCLEOTIDE SEQUENCE [LARGE SCALE GENOMIC DNA]</scope>
    <source>
        <strain evidence="15">CGMCC 1.12922</strain>
    </source>
</reference>
<evidence type="ECO:0000256" key="3">
    <source>
        <dbReference type="ARBA" id="ARBA00013253"/>
    </source>
</evidence>
<comment type="function">
    <text evidence="10">Catalyzes the transfer of pyrophosphate from adenosine triphosphate (ATP) to 6-hydroxymethyl-7,8-dihydropterin, an enzymatic step in folate biosynthesis pathway.</text>
</comment>
<dbReference type="EC" id="2.7.6.3" evidence="3"/>
<proteinExistence type="inferred from homology"/>
<protein>
    <recommendedName>
        <fullName evidence="4">2-amino-4-hydroxy-6-hydroxymethyldihydropteridine pyrophosphokinase</fullName>
        <ecNumber evidence="3">2.7.6.3</ecNumber>
    </recommendedName>
    <alternativeName>
        <fullName evidence="11">6-hydroxymethyl-7,8-dihydropterin pyrophosphokinase</fullName>
    </alternativeName>
    <alternativeName>
        <fullName evidence="12">7,8-dihydro-6-hydroxymethylpterin-pyrophosphokinase</fullName>
    </alternativeName>
</protein>
<keyword evidence="9" id="KW-0289">Folate biosynthesis</keyword>
<comment type="pathway">
    <text evidence="1">Cofactor biosynthesis; tetrahydrofolate biosynthesis; 2-amino-4-hydroxy-6-hydroxymethyl-7,8-dihydropteridine diphosphate from 7,8-dihydroneopterin triphosphate: step 4/4.</text>
</comment>
<keyword evidence="6" id="KW-0547">Nucleotide-binding</keyword>
<evidence type="ECO:0000256" key="2">
    <source>
        <dbReference type="ARBA" id="ARBA00005810"/>
    </source>
</evidence>
<dbReference type="InterPro" id="IPR000550">
    <property type="entry name" value="Hppk"/>
</dbReference>
<evidence type="ECO:0000256" key="11">
    <source>
        <dbReference type="ARBA" id="ARBA00029766"/>
    </source>
</evidence>
<dbReference type="InterPro" id="IPR035907">
    <property type="entry name" value="Hppk_sf"/>
</dbReference>
<comment type="caution">
    <text evidence="14">The sequence shown here is derived from an EMBL/GenBank/DDBJ whole genome shotgun (WGS) entry which is preliminary data.</text>
</comment>
<comment type="similarity">
    <text evidence="2">Belongs to the HPPK family.</text>
</comment>
<evidence type="ECO:0000256" key="5">
    <source>
        <dbReference type="ARBA" id="ARBA00022679"/>
    </source>
</evidence>
<dbReference type="Pfam" id="PF01288">
    <property type="entry name" value="HPPK"/>
    <property type="match status" value="1"/>
</dbReference>
<evidence type="ECO:0000256" key="10">
    <source>
        <dbReference type="ARBA" id="ARBA00029409"/>
    </source>
</evidence>
<dbReference type="PANTHER" id="PTHR43071:SF1">
    <property type="entry name" value="2-AMINO-4-HYDROXY-6-HYDROXYMETHYLDIHYDROPTERIDINE PYROPHOSPHOKINASE"/>
    <property type="match status" value="1"/>
</dbReference>
<evidence type="ECO:0000256" key="1">
    <source>
        <dbReference type="ARBA" id="ARBA00005051"/>
    </source>
</evidence>
<evidence type="ECO:0000256" key="12">
    <source>
        <dbReference type="ARBA" id="ARBA00033413"/>
    </source>
</evidence>
<dbReference type="Gene3D" id="3.30.70.560">
    <property type="entry name" value="7,8-Dihydro-6-hydroxymethylpterin-pyrophosphokinase HPPK"/>
    <property type="match status" value="1"/>
</dbReference>
<organism evidence="14 15">
    <name type="scientific">Sinisalibacter lacisalsi</name>
    <dbReference type="NCBI Taxonomy" id="1526570"/>
    <lineage>
        <taxon>Bacteria</taxon>
        <taxon>Pseudomonadati</taxon>
        <taxon>Pseudomonadota</taxon>
        <taxon>Alphaproteobacteria</taxon>
        <taxon>Rhodobacterales</taxon>
        <taxon>Roseobacteraceae</taxon>
        <taxon>Sinisalibacter</taxon>
    </lineage>
</organism>
<feature type="domain" description="7,8-dihydro-6-hydroxymethylpterin-pyrophosphokinase" evidence="13">
    <location>
        <begin position="2"/>
        <end position="120"/>
    </location>
</feature>
<evidence type="ECO:0000256" key="6">
    <source>
        <dbReference type="ARBA" id="ARBA00022741"/>
    </source>
</evidence>
<evidence type="ECO:0000313" key="14">
    <source>
        <dbReference type="EMBL" id="GGD23703.1"/>
    </source>
</evidence>
<evidence type="ECO:0000256" key="9">
    <source>
        <dbReference type="ARBA" id="ARBA00022909"/>
    </source>
</evidence>
<evidence type="ECO:0000259" key="13">
    <source>
        <dbReference type="Pfam" id="PF01288"/>
    </source>
</evidence>
<dbReference type="SUPFAM" id="SSF55083">
    <property type="entry name" value="6-hydroxymethyl-7,8-dihydropterin pyrophosphokinase, HPPK"/>
    <property type="match status" value="1"/>
</dbReference>
<accession>A0ABQ1QE50</accession>
<dbReference type="PANTHER" id="PTHR43071">
    <property type="entry name" value="2-AMINO-4-HYDROXY-6-HYDROXYMETHYLDIHYDROPTERIDINE PYROPHOSPHOKINASE"/>
    <property type="match status" value="1"/>
</dbReference>
<keyword evidence="5" id="KW-0808">Transferase</keyword>
<evidence type="ECO:0000313" key="15">
    <source>
        <dbReference type="Proteomes" id="UP000617355"/>
    </source>
</evidence>
<evidence type="ECO:0000256" key="7">
    <source>
        <dbReference type="ARBA" id="ARBA00022777"/>
    </source>
</evidence>
<evidence type="ECO:0000256" key="4">
    <source>
        <dbReference type="ARBA" id="ARBA00016218"/>
    </source>
</evidence>
<dbReference type="Proteomes" id="UP000617355">
    <property type="component" value="Unassembled WGS sequence"/>
</dbReference>
<evidence type="ECO:0000256" key="8">
    <source>
        <dbReference type="ARBA" id="ARBA00022840"/>
    </source>
</evidence>
<keyword evidence="15" id="KW-1185">Reference proteome</keyword>